<sequence>MSQTVQAARIHAYGGPEVLQFEDVQLEAPGQGEVLVRNKVLGLNFVDVYYRRGTFPVAALPAILGNEAAGVVEAIGPGVTSVAVGDRVAYSDDINGSYATARLYAADRLVAIPAGVSDEQAATVLLKGLTARYLLKEMLPLKAGDTVLYHAAAGGVGQIVARWGKAMGLKVIGTVSSDAKAAAARAAGCSDVINYRTENFVERVMEITAGRGVRAVFDSVGRDTFKGSLQALAIRGMLVVFGKASGDLPNLNPFELAPKALQLAWPILPHYVATREQLAAAAADLFDAVARGMVDATPARVYPFEQLVQAHRDLEQRRTVGSAVLVL</sequence>
<dbReference type="GO" id="GO:0070402">
    <property type="term" value="F:NADPH binding"/>
    <property type="evidence" value="ECO:0007669"/>
    <property type="project" value="TreeGrafter"/>
</dbReference>
<protein>
    <submittedName>
        <fullName evidence="4">Quinone oxidoreductase</fullName>
    </submittedName>
</protein>
<keyword evidence="2" id="KW-0560">Oxidoreductase</keyword>
<dbReference type="PANTHER" id="PTHR48106">
    <property type="entry name" value="QUINONE OXIDOREDUCTASE PIG3-RELATED"/>
    <property type="match status" value="1"/>
</dbReference>
<dbReference type="OrthoDB" id="9805883at2"/>
<dbReference type="InterPro" id="IPR036291">
    <property type="entry name" value="NAD(P)-bd_dom_sf"/>
</dbReference>
<dbReference type="InterPro" id="IPR020843">
    <property type="entry name" value="ER"/>
</dbReference>
<evidence type="ECO:0000313" key="5">
    <source>
        <dbReference type="Proteomes" id="UP000032067"/>
    </source>
</evidence>
<dbReference type="InterPro" id="IPR047618">
    <property type="entry name" value="QOR-like"/>
</dbReference>
<accession>A0A0D0M100</accession>
<proteinExistence type="predicted"/>
<dbReference type="GO" id="GO:0035925">
    <property type="term" value="F:mRNA 3'-UTR AU-rich region binding"/>
    <property type="evidence" value="ECO:0007669"/>
    <property type="project" value="TreeGrafter"/>
</dbReference>
<evidence type="ECO:0000259" key="3">
    <source>
        <dbReference type="SMART" id="SM00829"/>
    </source>
</evidence>
<organism evidence="4 5">
    <name type="scientific">Variovorax paradoxus</name>
    <dbReference type="NCBI Taxonomy" id="34073"/>
    <lineage>
        <taxon>Bacteria</taxon>
        <taxon>Pseudomonadati</taxon>
        <taxon>Pseudomonadota</taxon>
        <taxon>Betaproteobacteria</taxon>
        <taxon>Burkholderiales</taxon>
        <taxon>Comamonadaceae</taxon>
        <taxon>Variovorax</taxon>
    </lineage>
</organism>
<dbReference type="Pfam" id="PF08240">
    <property type="entry name" value="ADH_N"/>
    <property type="match status" value="1"/>
</dbReference>
<dbReference type="RefSeq" id="WP_042577735.1">
    <property type="nucleotide sequence ID" value="NZ_JXQQ01000010.1"/>
</dbReference>
<evidence type="ECO:0000313" key="4">
    <source>
        <dbReference type="EMBL" id="KIQ35328.1"/>
    </source>
</evidence>
<dbReference type="GO" id="GO:0003960">
    <property type="term" value="F:quinone reductase (NADPH) activity"/>
    <property type="evidence" value="ECO:0007669"/>
    <property type="project" value="InterPro"/>
</dbReference>
<dbReference type="EMBL" id="JXQQ01000010">
    <property type="protein sequence ID" value="KIQ35328.1"/>
    <property type="molecule type" value="Genomic_DNA"/>
</dbReference>
<comment type="caution">
    <text evidence="4">The sequence shown here is derived from an EMBL/GenBank/DDBJ whole genome shotgun (WGS) entry which is preliminary data.</text>
</comment>
<feature type="domain" description="Enoyl reductase (ER)" evidence="3">
    <location>
        <begin position="14"/>
        <end position="325"/>
    </location>
</feature>
<dbReference type="GO" id="GO:0005829">
    <property type="term" value="C:cytosol"/>
    <property type="evidence" value="ECO:0007669"/>
    <property type="project" value="TreeGrafter"/>
</dbReference>
<dbReference type="Gene3D" id="3.90.180.10">
    <property type="entry name" value="Medium-chain alcohol dehydrogenases, catalytic domain"/>
    <property type="match status" value="1"/>
</dbReference>
<dbReference type="InterPro" id="IPR013154">
    <property type="entry name" value="ADH-like_N"/>
</dbReference>
<gene>
    <name evidence="4" type="ORF">RT97_05365</name>
</gene>
<evidence type="ECO:0000256" key="2">
    <source>
        <dbReference type="ARBA" id="ARBA00023002"/>
    </source>
</evidence>
<dbReference type="Pfam" id="PF00107">
    <property type="entry name" value="ADH_zinc_N"/>
    <property type="match status" value="1"/>
</dbReference>
<dbReference type="CDD" id="cd05286">
    <property type="entry name" value="QOR2"/>
    <property type="match status" value="1"/>
</dbReference>
<dbReference type="FunFam" id="3.40.50.720:FF:000053">
    <property type="entry name" value="Quinone oxidoreductase 1"/>
    <property type="match status" value="1"/>
</dbReference>
<dbReference type="PANTHER" id="PTHR48106:SF13">
    <property type="entry name" value="QUINONE OXIDOREDUCTASE-RELATED"/>
    <property type="match status" value="1"/>
</dbReference>
<keyword evidence="1" id="KW-0521">NADP</keyword>
<dbReference type="Proteomes" id="UP000032067">
    <property type="component" value="Unassembled WGS sequence"/>
</dbReference>
<dbReference type="InterPro" id="IPR013149">
    <property type="entry name" value="ADH-like_C"/>
</dbReference>
<dbReference type="SUPFAM" id="SSF50129">
    <property type="entry name" value="GroES-like"/>
    <property type="match status" value="1"/>
</dbReference>
<name>A0A0D0M100_VARPD</name>
<dbReference type="AlphaFoldDB" id="A0A0D0M100"/>
<dbReference type="InterPro" id="IPR011032">
    <property type="entry name" value="GroES-like_sf"/>
</dbReference>
<dbReference type="SUPFAM" id="SSF51735">
    <property type="entry name" value="NAD(P)-binding Rossmann-fold domains"/>
    <property type="match status" value="1"/>
</dbReference>
<dbReference type="SMART" id="SM00829">
    <property type="entry name" value="PKS_ER"/>
    <property type="match status" value="1"/>
</dbReference>
<reference evidence="4 5" key="1">
    <citation type="submission" date="2014-12" db="EMBL/GenBank/DDBJ databases">
        <title>16Stimator: statistical estimation of ribosomal gene copy numbers from draft genome assemblies.</title>
        <authorList>
            <person name="Perisin M.A."/>
            <person name="Vetter M."/>
            <person name="Gilbert J.A."/>
            <person name="Bergelson J."/>
        </authorList>
    </citation>
    <scope>NUCLEOTIDE SEQUENCE [LARGE SCALE GENOMIC DNA]</scope>
    <source>
        <strain evidence="4 5">MEDvA23</strain>
    </source>
</reference>
<dbReference type="Gene3D" id="3.40.50.720">
    <property type="entry name" value="NAD(P)-binding Rossmann-like Domain"/>
    <property type="match status" value="1"/>
</dbReference>
<evidence type="ECO:0000256" key="1">
    <source>
        <dbReference type="ARBA" id="ARBA00022857"/>
    </source>
</evidence>